<sequence length="887" mass="101160">MRASLFSFFMLIQLYALAQNKQIVGRLVDQSTQKPIASASVMVKNNDQKIIAFKATDKEGNFSITTDKSLESCFLEINHLGYNKHKEVLTSKLTGLFIELKQKKIVLDDIHVKSRPQVRRLGDTLAYNVGSFAQEEDRSIGDVLKRMPGMEVTESGQIKYQGKAISNFYIDGDDLLDDRYNIGTRTIPHKMVQDIQVLNNHEHLKVLKNKRFSDQVAINLVIKEDAKLKMTGEAKIGAGLPEQYDSELNNILFNKKYKMLNVLNGNNTGKDLTGDLVGYNRENTLSRLGTSPINNLLSLGTVGAPPIAKPYYFMNNTAAINTNNLFNLANKWQLKSNVQALFDKNSQSFSGRTDYFTQDETISFIEQQRSEIKEWLAAIRLTASKNMDTKFISNALSFEYEKENGQATIESNNNPISVNRNHRISGISNKLEYVPQLKNGDVIQFNWIFNYGEKPQDLMIRPGVYASLLNQGQPYEETRQHVNVPNLFTRLTTGYRIPKGKINQYYGVGISLEDQRLSSDIALNIENGTLVVPQIDSTVNDLHWRRILYNITGEYSWKINRVEASLMLPVALQQTTFKDAGYALNNKENDLLFNPSFRLKQRIGMEDEMDFTYNYSNTFGNIQDIYRGTIIRSYRNISQNNASINESSSHSAGLNYRLSRTLKLLYAHGGINYSQTIRNALFSQVISNDISQTILVPIKNKVNSFQVSAGFDKYIFALASTVKLRASWSYSDFNQLFNGTLLPFQNTSFSVQPDAEIKLWKDLKLSYQSSLSWSTSKQKDNSTLNNNVFSASQNIGLPFYTIKRTYVRVSGRHLYSKQPGQQDINYFFIDAFARYRHVKWKTDFELNMSNLANIKTFNTYSISANQQNQNSYDLRGRMLVARVIFNL</sequence>
<evidence type="ECO:0008006" key="4">
    <source>
        <dbReference type="Google" id="ProtNLM"/>
    </source>
</evidence>
<keyword evidence="1" id="KW-0732">Signal</keyword>
<accession>A0A1X7KG10</accession>
<evidence type="ECO:0000256" key="1">
    <source>
        <dbReference type="SAM" id="SignalP"/>
    </source>
</evidence>
<evidence type="ECO:0000313" key="3">
    <source>
        <dbReference type="Proteomes" id="UP000192980"/>
    </source>
</evidence>
<dbReference type="SUPFAM" id="SSF49464">
    <property type="entry name" value="Carboxypeptidase regulatory domain-like"/>
    <property type="match status" value="1"/>
</dbReference>
<dbReference type="STRING" id="561061.SAMN05660862_2837"/>
<gene>
    <name evidence="2" type="ORF">SAMN05660862_2837</name>
</gene>
<feature type="signal peptide" evidence="1">
    <location>
        <begin position="1"/>
        <end position="18"/>
    </location>
</feature>
<evidence type="ECO:0000313" key="2">
    <source>
        <dbReference type="EMBL" id="SMG39946.1"/>
    </source>
</evidence>
<name>A0A1X7KG10_9SPHI</name>
<dbReference type="Proteomes" id="UP000192980">
    <property type="component" value="Unassembled WGS sequence"/>
</dbReference>
<dbReference type="EMBL" id="FXAU01000005">
    <property type="protein sequence ID" value="SMG39946.1"/>
    <property type="molecule type" value="Genomic_DNA"/>
</dbReference>
<organism evidence="2 3">
    <name type="scientific">Sphingobacterium psychroaquaticum</name>
    <dbReference type="NCBI Taxonomy" id="561061"/>
    <lineage>
        <taxon>Bacteria</taxon>
        <taxon>Pseudomonadati</taxon>
        <taxon>Bacteroidota</taxon>
        <taxon>Sphingobacteriia</taxon>
        <taxon>Sphingobacteriales</taxon>
        <taxon>Sphingobacteriaceae</taxon>
        <taxon>Sphingobacterium</taxon>
    </lineage>
</organism>
<feature type="chain" id="PRO_5013253854" description="CarboxypepD_reg-like domain-containing protein" evidence="1">
    <location>
        <begin position="19"/>
        <end position="887"/>
    </location>
</feature>
<reference evidence="2 3" key="1">
    <citation type="submission" date="2017-04" db="EMBL/GenBank/DDBJ databases">
        <authorList>
            <person name="Afonso C.L."/>
            <person name="Miller P.J."/>
            <person name="Scott M.A."/>
            <person name="Spackman E."/>
            <person name="Goraichik I."/>
            <person name="Dimitrov K.M."/>
            <person name="Suarez D.L."/>
            <person name="Swayne D.E."/>
        </authorList>
    </citation>
    <scope>NUCLEOTIDE SEQUENCE [LARGE SCALE GENOMIC DNA]</scope>
    <source>
        <strain evidence="2 3">DSM 22418</strain>
    </source>
</reference>
<protein>
    <recommendedName>
        <fullName evidence="4">CarboxypepD_reg-like domain-containing protein</fullName>
    </recommendedName>
</protein>
<dbReference type="AlphaFoldDB" id="A0A1X7KG10"/>
<dbReference type="Pfam" id="PF13715">
    <property type="entry name" value="CarbopepD_reg_2"/>
    <property type="match status" value="1"/>
</dbReference>
<dbReference type="SUPFAM" id="SSF56935">
    <property type="entry name" value="Porins"/>
    <property type="match status" value="1"/>
</dbReference>
<dbReference type="InterPro" id="IPR008969">
    <property type="entry name" value="CarboxyPept-like_regulatory"/>
</dbReference>
<keyword evidence="3" id="KW-1185">Reference proteome</keyword>
<proteinExistence type="predicted"/>